<evidence type="ECO:0000256" key="1">
    <source>
        <dbReference type="SAM" id="Coils"/>
    </source>
</evidence>
<dbReference type="EMBL" id="CYYY01000001">
    <property type="protein sequence ID" value="CUN35443.1"/>
    <property type="molecule type" value="Genomic_DNA"/>
</dbReference>
<dbReference type="Proteomes" id="UP000095439">
    <property type="component" value="Unassembled WGS sequence"/>
</dbReference>
<proteinExistence type="predicted"/>
<organism evidence="2 3">
    <name type="scientific">Dorea longicatena</name>
    <dbReference type="NCBI Taxonomy" id="88431"/>
    <lineage>
        <taxon>Bacteria</taxon>
        <taxon>Bacillati</taxon>
        <taxon>Bacillota</taxon>
        <taxon>Clostridia</taxon>
        <taxon>Lachnospirales</taxon>
        <taxon>Lachnospiraceae</taxon>
        <taxon>Dorea</taxon>
    </lineage>
</organism>
<reference evidence="2 3" key="1">
    <citation type="submission" date="2015-09" db="EMBL/GenBank/DDBJ databases">
        <authorList>
            <consortium name="Pathogen Informatics"/>
        </authorList>
    </citation>
    <scope>NUCLEOTIDE SEQUENCE [LARGE SCALE GENOMIC DNA]</scope>
    <source>
        <strain evidence="2 3">2789STDY5608866</strain>
    </source>
</reference>
<dbReference type="RefSeq" id="WP_055180010.1">
    <property type="nucleotide sequence ID" value="NZ_CABIWY010000001.1"/>
</dbReference>
<sequence>MSEYEEEMLLKELQKCGLHLRKLKEKLYRYCEKRVFVKGSTILKMYAKIEETQREYNRLDNRLIELENAQ</sequence>
<evidence type="ECO:0000313" key="3">
    <source>
        <dbReference type="Proteomes" id="UP000095439"/>
    </source>
</evidence>
<gene>
    <name evidence="2" type="ORF">ERS852423_00102</name>
</gene>
<evidence type="ECO:0000313" key="2">
    <source>
        <dbReference type="EMBL" id="CUN35443.1"/>
    </source>
</evidence>
<name>A0A173W7L4_9FIRM</name>
<keyword evidence="1" id="KW-0175">Coiled coil</keyword>
<protein>
    <submittedName>
        <fullName evidence="2">Uncharacterized protein</fullName>
    </submittedName>
</protein>
<accession>A0A173W7L4</accession>
<dbReference type="AlphaFoldDB" id="A0A173W7L4"/>
<feature type="coiled-coil region" evidence="1">
    <location>
        <begin position="42"/>
        <end position="69"/>
    </location>
</feature>